<reference evidence="1 2" key="1">
    <citation type="submission" date="2018-05" db="EMBL/GenBank/DDBJ databases">
        <title>Comparative genomic sequence analysis between strain HN4 and CCM 8460T (Falsochrobactrum ovis) will provide more evidence to prove that HN4 is a new species of Falsochrobactrum.</title>
        <authorList>
            <person name="Lyu W."/>
            <person name="Sun L."/>
            <person name="Yao L."/>
        </authorList>
    </citation>
    <scope>NUCLEOTIDE SEQUENCE [LARGE SCALE GENOMIC DNA]</scope>
    <source>
        <strain evidence="1 2">HN4</strain>
    </source>
</reference>
<organism evidence="1 2">
    <name type="scientific">Falsochrobactrum shanghaiense</name>
    <dbReference type="NCBI Taxonomy" id="2201899"/>
    <lineage>
        <taxon>Bacteria</taxon>
        <taxon>Pseudomonadati</taxon>
        <taxon>Pseudomonadota</taxon>
        <taxon>Alphaproteobacteria</taxon>
        <taxon>Hyphomicrobiales</taxon>
        <taxon>Brucellaceae</taxon>
        <taxon>Falsochrobactrum</taxon>
    </lineage>
</organism>
<evidence type="ECO:0000313" key="2">
    <source>
        <dbReference type="Proteomes" id="UP000245865"/>
    </source>
</evidence>
<dbReference type="Pfam" id="PF06169">
    <property type="entry name" value="DUF982"/>
    <property type="match status" value="1"/>
</dbReference>
<dbReference type="Proteomes" id="UP000245865">
    <property type="component" value="Unassembled WGS sequence"/>
</dbReference>
<dbReference type="Gene3D" id="6.10.250.730">
    <property type="match status" value="1"/>
</dbReference>
<proteinExistence type="predicted"/>
<gene>
    <name evidence="1" type="ORF">DKP76_16365</name>
</gene>
<evidence type="ECO:0008006" key="3">
    <source>
        <dbReference type="Google" id="ProtNLM"/>
    </source>
</evidence>
<dbReference type="OrthoDB" id="8450711at2"/>
<comment type="caution">
    <text evidence="1">The sequence shown here is derived from an EMBL/GenBank/DDBJ whole genome shotgun (WGS) entry which is preliminary data.</text>
</comment>
<dbReference type="InterPro" id="IPR010385">
    <property type="entry name" value="DUF982"/>
</dbReference>
<dbReference type="EMBL" id="QGDB01000008">
    <property type="protein sequence ID" value="PWL16555.1"/>
    <property type="molecule type" value="Genomic_DNA"/>
</dbReference>
<dbReference type="AlphaFoldDB" id="A0A316J715"/>
<keyword evidence="2" id="KW-1185">Reference proteome</keyword>
<accession>A0A316J715</accession>
<evidence type="ECO:0000313" key="1">
    <source>
        <dbReference type="EMBL" id="PWL16555.1"/>
    </source>
</evidence>
<protein>
    <recommendedName>
        <fullName evidence="3">DUF982 domain-containing protein</fullName>
    </recommendedName>
</protein>
<sequence length="79" mass="8758">MEQMHWDEVVVIEIADGITRTVKTVADAENILLSQWNKFELNSLGRALKACLLCNHDLASTKVARHAFQIAALQAGILI</sequence>
<name>A0A316J715_9HYPH</name>